<dbReference type="EMBL" id="JASPKY010000068">
    <property type="protein sequence ID" value="KAK9743564.1"/>
    <property type="molecule type" value="Genomic_DNA"/>
</dbReference>
<evidence type="ECO:0000256" key="1">
    <source>
        <dbReference type="SAM" id="Phobius"/>
    </source>
</evidence>
<sequence length="121" mass="13976">MTSKQSKLVPPLTQKQLEEALYNSDDDTFDLQDSSDGWVPSDEEECSEIEDHISVCSEGESEEEEPEISNVAFETMLSKDKQIEWSSEPSTQQGRFVMFNFLLLNVCFYARYVYLNIKKKT</sequence>
<keyword evidence="3" id="KW-1185">Reference proteome</keyword>
<comment type="caution">
    <text evidence="2">The sequence shown here is derived from an EMBL/GenBank/DDBJ whole genome shotgun (WGS) entry which is preliminary data.</text>
</comment>
<reference evidence="2 3" key="1">
    <citation type="journal article" date="2024" name="BMC Genomics">
        <title>De novo assembly and annotation of Popillia japonica's genome with initial clues to its potential as an invasive pest.</title>
        <authorList>
            <person name="Cucini C."/>
            <person name="Boschi S."/>
            <person name="Funari R."/>
            <person name="Cardaioli E."/>
            <person name="Iannotti N."/>
            <person name="Marturano G."/>
            <person name="Paoli F."/>
            <person name="Bruttini M."/>
            <person name="Carapelli A."/>
            <person name="Frati F."/>
            <person name="Nardi F."/>
        </authorList>
    </citation>
    <scope>NUCLEOTIDE SEQUENCE [LARGE SCALE GENOMIC DNA]</scope>
    <source>
        <strain evidence="2">DMR45628</strain>
    </source>
</reference>
<dbReference type="Proteomes" id="UP001458880">
    <property type="component" value="Unassembled WGS sequence"/>
</dbReference>
<keyword evidence="1" id="KW-1133">Transmembrane helix</keyword>
<accession>A0AAW1MBC6</accession>
<protein>
    <recommendedName>
        <fullName evidence="4">PiggyBac transposable element-derived protein domain-containing protein</fullName>
    </recommendedName>
</protein>
<dbReference type="AlphaFoldDB" id="A0AAW1MBC6"/>
<feature type="transmembrane region" description="Helical" evidence="1">
    <location>
        <begin position="96"/>
        <end position="114"/>
    </location>
</feature>
<name>A0AAW1MBC6_POPJA</name>
<proteinExistence type="predicted"/>
<keyword evidence="1" id="KW-0472">Membrane</keyword>
<organism evidence="2 3">
    <name type="scientific">Popillia japonica</name>
    <name type="common">Japanese beetle</name>
    <dbReference type="NCBI Taxonomy" id="7064"/>
    <lineage>
        <taxon>Eukaryota</taxon>
        <taxon>Metazoa</taxon>
        <taxon>Ecdysozoa</taxon>
        <taxon>Arthropoda</taxon>
        <taxon>Hexapoda</taxon>
        <taxon>Insecta</taxon>
        <taxon>Pterygota</taxon>
        <taxon>Neoptera</taxon>
        <taxon>Endopterygota</taxon>
        <taxon>Coleoptera</taxon>
        <taxon>Polyphaga</taxon>
        <taxon>Scarabaeiformia</taxon>
        <taxon>Scarabaeidae</taxon>
        <taxon>Rutelinae</taxon>
        <taxon>Popillia</taxon>
    </lineage>
</organism>
<evidence type="ECO:0008006" key="4">
    <source>
        <dbReference type="Google" id="ProtNLM"/>
    </source>
</evidence>
<gene>
    <name evidence="2" type="ORF">QE152_g8565</name>
</gene>
<evidence type="ECO:0000313" key="2">
    <source>
        <dbReference type="EMBL" id="KAK9743564.1"/>
    </source>
</evidence>
<evidence type="ECO:0000313" key="3">
    <source>
        <dbReference type="Proteomes" id="UP001458880"/>
    </source>
</evidence>
<keyword evidence="1" id="KW-0812">Transmembrane</keyword>